<dbReference type="EMBL" id="CAJOBF010003790">
    <property type="protein sequence ID" value="CAF4109057.1"/>
    <property type="molecule type" value="Genomic_DNA"/>
</dbReference>
<reference evidence="2" key="1">
    <citation type="submission" date="2021-02" db="EMBL/GenBank/DDBJ databases">
        <authorList>
            <person name="Nowell W R."/>
        </authorList>
    </citation>
    <scope>NUCLEOTIDE SEQUENCE</scope>
</reference>
<feature type="compositionally biased region" description="Polar residues" evidence="1">
    <location>
        <begin position="21"/>
        <end position="36"/>
    </location>
</feature>
<feature type="region of interest" description="Disordered" evidence="1">
    <location>
        <begin position="1"/>
        <end position="36"/>
    </location>
</feature>
<organism evidence="2 3">
    <name type="scientific">Rotaria magnacalcarata</name>
    <dbReference type="NCBI Taxonomy" id="392030"/>
    <lineage>
        <taxon>Eukaryota</taxon>
        <taxon>Metazoa</taxon>
        <taxon>Spiralia</taxon>
        <taxon>Gnathifera</taxon>
        <taxon>Rotifera</taxon>
        <taxon>Eurotatoria</taxon>
        <taxon>Bdelloidea</taxon>
        <taxon>Philodinida</taxon>
        <taxon>Philodinidae</taxon>
        <taxon>Rotaria</taxon>
    </lineage>
</organism>
<dbReference type="AlphaFoldDB" id="A0A819VJ14"/>
<name>A0A819VJ14_9BILA</name>
<feature type="non-terminal residue" evidence="2">
    <location>
        <position position="1"/>
    </location>
</feature>
<protein>
    <submittedName>
        <fullName evidence="2">Uncharacterized protein</fullName>
    </submittedName>
</protein>
<evidence type="ECO:0000313" key="3">
    <source>
        <dbReference type="Proteomes" id="UP000663842"/>
    </source>
</evidence>
<sequence length="261" mass="29199">MTSDLSKKTGSNQEEGAGERATNTGMGQNFPSNSDSMDNLKSLIQFLSQQWANGNSEIIEDLKVFLQQREISNNDGSQGATSSSTQKGQQQINYNISIPPNNNSNVTEPCATFAERNENIKTLPMFEGSSEKEWRKYLIDYETIALKGTDRDSHRVILELGKKLSGITKIAFDKLYKHGQKYNEITGTSPKNVNNVEVNVSPKNGNSVKQTTGARKRQAARSKIGEGNNKIIVLRNTERKAKYYERDETGEIFREVIKVPQ</sequence>
<evidence type="ECO:0000256" key="1">
    <source>
        <dbReference type="SAM" id="MobiDB-lite"/>
    </source>
</evidence>
<dbReference type="Proteomes" id="UP000663842">
    <property type="component" value="Unassembled WGS sequence"/>
</dbReference>
<accession>A0A819VJ14</accession>
<proteinExistence type="predicted"/>
<gene>
    <name evidence="2" type="ORF">UXM345_LOCUS22711</name>
</gene>
<feature type="compositionally biased region" description="Polar residues" evidence="1">
    <location>
        <begin position="1"/>
        <end position="14"/>
    </location>
</feature>
<evidence type="ECO:0000313" key="2">
    <source>
        <dbReference type="EMBL" id="CAF4109057.1"/>
    </source>
</evidence>
<comment type="caution">
    <text evidence="2">The sequence shown here is derived from an EMBL/GenBank/DDBJ whole genome shotgun (WGS) entry which is preliminary data.</text>
</comment>